<gene>
    <name evidence="2" type="ORF">HB778_20265</name>
</gene>
<organism evidence="2 3">
    <name type="scientific">Mesorhizobium huakuii</name>
    <dbReference type="NCBI Taxonomy" id="28104"/>
    <lineage>
        <taxon>Bacteria</taxon>
        <taxon>Pseudomonadati</taxon>
        <taxon>Pseudomonadota</taxon>
        <taxon>Alphaproteobacteria</taxon>
        <taxon>Hyphomicrobiales</taxon>
        <taxon>Phyllobacteriaceae</taxon>
        <taxon>Mesorhizobium</taxon>
    </lineage>
</organism>
<dbReference type="InterPro" id="IPR011660">
    <property type="entry name" value="VapB-like"/>
</dbReference>
<dbReference type="Proteomes" id="UP000515465">
    <property type="component" value="Chromosome"/>
</dbReference>
<reference evidence="3" key="1">
    <citation type="journal article" date="2020" name="Mol. Plant Microbe">
        <title>Rhizobial microsymbionts of the narrowly endemic Oxytropis species growing in Kamchatka are characterized by significant genetic diversity and possess a set of genes that are associated with T3SS and T6SS secretion systems and can affect the development of symbiosis.</title>
        <authorList>
            <person name="Safronova V."/>
            <person name="Guro P."/>
            <person name="Sazanova A."/>
            <person name="Kuznetsova I."/>
            <person name="Belimov A."/>
            <person name="Yakubov V."/>
            <person name="Chirak E."/>
            <person name="Afonin A."/>
            <person name="Gogolev Y."/>
            <person name="Andronov E."/>
            <person name="Tikhonovich I."/>
        </authorList>
    </citation>
    <scope>NUCLEOTIDE SEQUENCE [LARGE SCALE GENOMIC DNA]</scope>
    <source>
        <strain evidence="3">583</strain>
    </source>
</reference>
<dbReference type="Pfam" id="PF07704">
    <property type="entry name" value="PSK_trans_fac"/>
    <property type="match status" value="1"/>
</dbReference>
<dbReference type="EMBL" id="CP050296">
    <property type="protein sequence ID" value="QND58666.1"/>
    <property type="molecule type" value="Genomic_DNA"/>
</dbReference>
<sequence>MKLHIRNPRARELARRLADMRNTSMAKAVIDALQSELRREQLPLAKRLAIIADDLRAKAGAGGRTVDKDEISEMWGQP</sequence>
<feature type="region of interest" description="Disordered" evidence="1">
    <location>
        <begin position="59"/>
        <end position="78"/>
    </location>
</feature>
<evidence type="ECO:0000313" key="2">
    <source>
        <dbReference type="EMBL" id="QND58666.1"/>
    </source>
</evidence>
<evidence type="ECO:0000313" key="3">
    <source>
        <dbReference type="Proteomes" id="UP000515465"/>
    </source>
</evidence>
<accession>A0A7G6SVY4</accession>
<evidence type="ECO:0000256" key="1">
    <source>
        <dbReference type="SAM" id="MobiDB-lite"/>
    </source>
</evidence>
<dbReference type="AlphaFoldDB" id="A0A7G6SVY4"/>
<name>A0A7G6SVY4_9HYPH</name>
<protein>
    <submittedName>
        <fullName evidence="2">Type II toxin-antitoxin system VapB family antitoxin</fullName>
    </submittedName>
</protein>
<proteinExistence type="predicted"/>